<keyword evidence="1" id="KW-0812">Transmembrane</keyword>
<dbReference type="AlphaFoldDB" id="A0A6G3ZRE1"/>
<feature type="transmembrane region" description="Helical" evidence="1">
    <location>
        <begin position="7"/>
        <end position="27"/>
    </location>
</feature>
<keyword evidence="1" id="KW-0472">Membrane</keyword>
<name>A0A6G3ZRE1_9BACL</name>
<accession>A0A6G3ZRE1</accession>
<evidence type="ECO:0000256" key="1">
    <source>
        <dbReference type="SAM" id="Phobius"/>
    </source>
</evidence>
<evidence type="ECO:0000313" key="2">
    <source>
        <dbReference type="EMBL" id="NEW04776.1"/>
    </source>
</evidence>
<reference evidence="2" key="1">
    <citation type="submission" date="2020-02" db="EMBL/GenBank/DDBJ databases">
        <authorList>
            <person name="Shen X.-R."/>
            <person name="Zhang Y.-X."/>
        </authorList>
    </citation>
    <scope>NUCLEOTIDE SEQUENCE</scope>
    <source>
        <strain evidence="2">SYP-B3998</strain>
    </source>
</reference>
<dbReference type="EMBL" id="JAAIKC010000001">
    <property type="protein sequence ID" value="NEW04776.1"/>
    <property type="molecule type" value="Genomic_DNA"/>
</dbReference>
<organism evidence="2">
    <name type="scientific">Paenibacillus sp. SYP-B3998</name>
    <dbReference type="NCBI Taxonomy" id="2678564"/>
    <lineage>
        <taxon>Bacteria</taxon>
        <taxon>Bacillati</taxon>
        <taxon>Bacillota</taxon>
        <taxon>Bacilli</taxon>
        <taxon>Bacillales</taxon>
        <taxon>Paenibacillaceae</taxon>
        <taxon>Paenibacillus</taxon>
    </lineage>
</organism>
<protein>
    <submittedName>
        <fullName evidence="2">Uncharacterized protein</fullName>
    </submittedName>
</protein>
<keyword evidence="1" id="KW-1133">Transmembrane helix</keyword>
<comment type="caution">
    <text evidence="2">The sequence shown here is derived from an EMBL/GenBank/DDBJ whole genome shotgun (WGS) entry which is preliminary data.</text>
</comment>
<dbReference type="RefSeq" id="WP_163940536.1">
    <property type="nucleotide sequence ID" value="NZ_JAAIKC010000001.1"/>
</dbReference>
<sequence length="97" mass="11112">MRIRATISWLAVIVSVLIVSMLFYYFFALSRVAAVGTVTKKMEDSITVSFEDGVIQTIRVPSDMQHLVKEGGKYFVVYHQNVLRKPFIIKLDELQKS</sequence>
<proteinExistence type="predicted"/>
<gene>
    <name evidence="2" type="ORF">GK047_01920</name>
</gene>